<evidence type="ECO:0000313" key="2">
    <source>
        <dbReference type="EMBL" id="CAI9259516.1"/>
    </source>
</evidence>
<feature type="region of interest" description="Disordered" evidence="1">
    <location>
        <begin position="46"/>
        <end position="69"/>
    </location>
</feature>
<protein>
    <submittedName>
        <fullName evidence="2">Uncharacterized protein</fullName>
    </submittedName>
</protein>
<sequence>MSEDLQSTTNFLPGDVDEESSEFNINNGDIYVEDVFFKDIIEDDEQLSSTSQLNNNEESKHFESEDEDELSCIEVKSPCDTKTIEWIPRVDE</sequence>
<accession>A0AA35Y5I1</accession>
<organism evidence="2 3">
    <name type="scientific">Lactuca saligna</name>
    <name type="common">Willowleaf lettuce</name>
    <dbReference type="NCBI Taxonomy" id="75948"/>
    <lineage>
        <taxon>Eukaryota</taxon>
        <taxon>Viridiplantae</taxon>
        <taxon>Streptophyta</taxon>
        <taxon>Embryophyta</taxon>
        <taxon>Tracheophyta</taxon>
        <taxon>Spermatophyta</taxon>
        <taxon>Magnoliopsida</taxon>
        <taxon>eudicotyledons</taxon>
        <taxon>Gunneridae</taxon>
        <taxon>Pentapetalae</taxon>
        <taxon>asterids</taxon>
        <taxon>campanulids</taxon>
        <taxon>Asterales</taxon>
        <taxon>Asteraceae</taxon>
        <taxon>Cichorioideae</taxon>
        <taxon>Cichorieae</taxon>
        <taxon>Lactucinae</taxon>
        <taxon>Lactuca</taxon>
    </lineage>
</organism>
<feature type="compositionally biased region" description="Polar residues" evidence="1">
    <location>
        <begin position="1"/>
        <end position="11"/>
    </location>
</feature>
<dbReference type="EMBL" id="OX465086">
    <property type="protein sequence ID" value="CAI9259516.1"/>
    <property type="molecule type" value="Genomic_DNA"/>
</dbReference>
<proteinExistence type="predicted"/>
<dbReference type="Proteomes" id="UP001177003">
    <property type="component" value="Chromosome 0"/>
</dbReference>
<evidence type="ECO:0000313" key="3">
    <source>
        <dbReference type="Proteomes" id="UP001177003"/>
    </source>
</evidence>
<dbReference type="AlphaFoldDB" id="A0AA35Y5I1"/>
<name>A0AA35Y5I1_LACSI</name>
<keyword evidence="3" id="KW-1185">Reference proteome</keyword>
<feature type="region of interest" description="Disordered" evidence="1">
    <location>
        <begin position="1"/>
        <end position="20"/>
    </location>
</feature>
<gene>
    <name evidence="2" type="ORF">LSALG_LOCUS402</name>
</gene>
<reference evidence="2" key="1">
    <citation type="submission" date="2023-04" db="EMBL/GenBank/DDBJ databases">
        <authorList>
            <person name="Vijverberg K."/>
            <person name="Xiong W."/>
            <person name="Schranz E."/>
        </authorList>
    </citation>
    <scope>NUCLEOTIDE SEQUENCE</scope>
</reference>
<feature type="compositionally biased region" description="Polar residues" evidence="1">
    <location>
        <begin position="47"/>
        <end position="56"/>
    </location>
</feature>
<evidence type="ECO:0000256" key="1">
    <source>
        <dbReference type="SAM" id="MobiDB-lite"/>
    </source>
</evidence>